<accession>A0A9N9NI33</accession>
<dbReference type="EMBL" id="CAJVQA010014709">
    <property type="protein sequence ID" value="CAG8732746.1"/>
    <property type="molecule type" value="Genomic_DNA"/>
</dbReference>
<dbReference type="Proteomes" id="UP000789759">
    <property type="component" value="Unassembled WGS sequence"/>
</dbReference>
<reference evidence="1" key="1">
    <citation type="submission" date="2021-06" db="EMBL/GenBank/DDBJ databases">
        <authorList>
            <person name="Kallberg Y."/>
            <person name="Tangrot J."/>
            <person name="Rosling A."/>
        </authorList>
    </citation>
    <scope>NUCLEOTIDE SEQUENCE</scope>
    <source>
        <strain evidence="1">FL966</strain>
    </source>
</reference>
<evidence type="ECO:0000313" key="1">
    <source>
        <dbReference type="EMBL" id="CAG8732746.1"/>
    </source>
</evidence>
<sequence>MLNKINISNDHINILNGLADINTPPSHTIFTIPTNKRGISNSQLSSQLSQQMPLKIPSQINETKNANGEILACLSKFQNQAIQVTQIYKLTDKQLELVGITKAG</sequence>
<keyword evidence="2" id="KW-1185">Reference proteome</keyword>
<organism evidence="1 2">
    <name type="scientific">Cetraspora pellucida</name>
    <dbReference type="NCBI Taxonomy" id="1433469"/>
    <lineage>
        <taxon>Eukaryota</taxon>
        <taxon>Fungi</taxon>
        <taxon>Fungi incertae sedis</taxon>
        <taxon>Mucoromycota</taxon>
        <taxon>Glomeromycotina</taxon>
        <taxon>Glomeromycetes</taxon>
        <taxon>Diversisporales</taxon>
        <taxon>Gigasporaceae</taxon>
        <taxon>Cetraspora</taxon>
    </lineage>
</organism>
<comment type="caution">
    <text evidence="1">The sequence shown here is derived from an EMBL/GenBank/DDBJ whole genome shotgun (WGS) entry which is preliminary data.</text>
</comment>
<name>A0A9N9NI33_9GLOM</name>
<protein>
    <submittedName>
        <fullName evidence="1">1375_t:CDS:1</fullName>
    </submittedName>
</protein>
<gene>
    <name evidence="1" type="ORF">CPELLU_LOCUS13592</name>
</gene>
<dbReference type="AlphaFoldDB" id="A0A9N9NI33"/>
<evidence type="ECO:0000313" key="2">
    <source>
        <dbReference type="Proteomes" id="UP000789759"/>
    </source>
</evidence>
<proteinExistence type="predicted"/>